<keyword evidence="3" id="KW-1185">Reference proteome</keyword>
<dbReference type="EMBL" id="WNZX01000013">
    <property type="protein sequence ID" value="MUG72221.1"/>
    <property type="molecule type" value="Genomic_DNA"/>
</dbReference>
<feature type="transmembrane region" description="Helical" evidence="1">
    <location>
        <begin position="306"/>
        <end position="326"/>
    </location>
</feature>
<keyword evidence="1" id="KW-0812">Transmembrane</keyword>
<sequence>MPFRSVENRSKTNFWKSQGGEPVMHLLSLVRNEHMKIFSRFRTWSFMVLLVLLTLLPLFLQNKAPQEGNWQTQLEQENIQLQKTVGDPEMPQSEVQSLRNKIMVNEYRIAHSIKPYNSVWGTVNELSVYIAVVTFFTVIVTSDAVAGEFSAGTIKMLLTRPVSRSKVLLSKYLASFCFGLILLCLLFAASFIIGSVAHGFEGVSDPYLYVKDGAVHEGSMVLHSMSTYGLKSVNLLMLVTLAFMISAVFRSVNMAVAISILLLFTGNLIVFVLSKFEWVKYVLFANTDLTKYLDGGVPMEGMSMNFSLAVLAAYFVLFNAVSWTVFAKRDVAA</sequence>
<reference evidence="2 3" key="1">
    <citation type="submission" date="2019-11" db="EMBL/GenBank/DDBJ databases">
        <title>Draft genome sequences of five Paenibacillus species of dairy origin.</title>
        <authorList>
            <person name="Olajide A.M."/>
            <person name="Chen S."/>
            <person name="Lapointe G."/>
        </authorList>
    </citation>
    <scope>NUCLEOTIDE SEQUENCE [LARGE SCALE GENOMIC DNA]</scope>
    <source>
        <strain evidence="2 3">2CS3</strain>
    </source>
</reference>
<gene>
    <name evidence="2" type="ORF">GNP93_16240</name>
</gene>
<feature type="transmembrane region" description="Helical" evidence="1">
    <location>
        <begin position="126"/>
        <end position="151"/>
    </location>
</feature>
<feature type="transmembrane region" description="Helical" evidence="1">
    <location>
        <begin position="172"/>
        <end position="197"/>
    </location>
</feature>
<name>A0A7X3CTZ0_9BACL</name>
<dbReference type="PANTHER" id="PTHR37305:SF1">
    <property type="entry name" value="MEMBRANE PROTEIN"/>
    <property type="match status" value="1"/>
</dbReference>
<dbReference type="Pfam" id="PF12679">
    <property type="entry name" value="ABC2_membrane_2"/>
    <property type="match status" value="1"/>
</dbReference>
<protein>
    <submittedName>
        <fullName evidence="2">ABC transporter permease subunit</fullName>
    </submittedName>
</protein>
<proteinExistence type="predicted"/>
<evidence type="ECO:0000313" key="2">
    <source>
        <dbReference type="EMBL" id="MUG72221.1"/>
    </source>
</evidence>
<accession>A0A7X3CTZ0</accession>
<feature type="transmembrane region" description="Helical" evidence="1">
    <location>
        <begin position="228"/>
        <end position="249"/>
    </location>
</feature>
<keyword evidence="1" id="KW-0472">Membrane</keyword>
<dbReference type="Proteomes" id="UP000450917">
    <property type="component" value="Unassembled WGS sequence"/>
</dbReference>
<keyword evidence="1" id="KW-1133">Transmembrane helix</keyword>
<dbReference type="GO" id="GO:0005886">
    <property type="term" value="C:plasma membrane"/>
    <property type="evidence" value="ECO:0007669"/>
    <property type="project" value="UniProtKB-SubCell"/>
</dbReference>
<comment type="caution">
    <text evidence="2">The sequence shown here is derived from an EMBL/GenBank/DDBJ whole genome shotgun (WGS) entry which is preliminary data.</text>
</comment>
<dbReference type="AlphaFoldDB" id="A0A7X3CTZ0"/>
<feature type="transmembrane region" description="Helical" evidence="1">
    <location>
        <begin position="256"/>
        <end position="274"/>
    </location>
</feature>
<evidence type="ECO:0000256" key="1">
    <source>
        <dbReference type="SAM" id="Phobius"/>
    </source>
</evidence>
<dbReference type="PANTHER" id="PTHR37305">
    <property type="entry name" value="INTEGRAL MEMBRANE PROTEIN-RELATED"/>
    <property type="match status" value="1"/>
</dbReference>
<feature type="transmembrane region" description="Helical" evidence="1">
    <location>
        <begin position="41"/>
        <end position="60"/>
    </location>
</feature>
<evidence type="ECO:0000313" key="3">
    <source>
        <dbReference type="Proteomes" id="UP000450917"/>
    </source>
</evidence>
<dbReference type="GO" id="GO:0140359">
    <property type="term" value="F:ABC-type transporter activity"/>
    <property type="evidence" value="ECO:0007669"/>
    <property type="project" value="InterPro"/>
</dbReference>
<organism evidence="2 3">
    <name type="scientific">Paenibacillus validus</name>
    <dbReference type="NCBI Taxonomy" id="44253"/>
    <lineage>
        <taxon>Bacteria</taxon>
        <taxon>Bacillati</taxon>
        <taxon>Bacillota</taxon>
        <taxon>Bacilli</taxon>
        <taxon>Bacillales</taxon>
        <taxon>Paenibacillaceae</taxon>
        <taxon>Paenibacillus</taxon>
    </lineage>
</organism>